<keyword evidence="2" id="KW-1185">Reference proteome</keyword>
<comment type="caution">
    <text evidence="1">The sequence shown here is derived from an EMBL/GenBank/DDBJ whole genome shotgun (WGS) entry which is preliminary data.</text>
</comment>
<evidence type="ECO:0000313" key="2">
    <source>
        <dbReference type="Proteomes" id="UP000306319"/>
    </source>
</evidence>
<dbReference type="EMBL" id="SRYB01000028">
    <property type="protein sequence ID" value="TGY77184.1"/>
    <property type="molecule type" value="Genomic_DNA"/>
</dbReference>
<name>A0AC61RH79_9BACT</name>
<proteinExistence type="predicted"/>
<gene>
    <name evidence="1" type="ORF">E5331_15350</name>
</gene>
<organism evidence="1 2">
    <name type="scientific">Lepagella muris</name>
    <dbReference type="NCBI Taxonomy" id="3032870"/>
    <lineage>
        <taxon>Bacteria</taxon>
        <taxon>Pseudomonadati</taxon>
        <taxon>Bacteroidota</taxon>
        <taxon>Bacteroidia</taxon>
        <taxon>Bacteroidales</taxon>
        <taxon>Muribaculaceae</taxon>
        <taxon>Lepagella</taxon>
    </lineage>
</organism>
<reference evidence="1" key="1">
    <citation type="submission" date="2019-04" db="EMBL/GenBank/DDBJ databases">
        <title>Microbes associate with the intestines of laboratory mice.</title>
        <authorList>
            <person name="Navarre W."/>
            <person name="Wong E."/>
            <person name="Huang K."/>
            <person name="Tropini C."/>
            <person name="Ng K."/>
            <person name="Yu B."/>
        </authorList>
    </citation>
    <scope>NUCLEOTIDE SEQUENCE</scope>
    <source>
        <strain evidence="1">NM04_E33</strain>
    </source>
</reference>
<evidence type="ECO:0000313" key="1">
    <source>
        <dbReference type="EMBL" id="TGY77184.1"/>
    </source>
</evidence>
<dbReference type="Proteomes" id="UP000306319">
    <property type="component" value="Unassembled WGS sequence"/>
</dbReference>
<sequence length="503" mass="59007">MEDISNLFDPKYISPIQEAAKNIWHLLAYDPSAPMLFSSGLFWMLFIIFLPIYAMLKNRRGQMVLFVVCFSLYFYYKSSGFFFLMLIATSMVDWFVSHIIYRLKVRRARLCMMWFSIIISLSILGYFKYANFFLWNWNQMVEGNFQPLDIILPVGISFYTFQSISYVVDVYKERIAPTENWLDYLFFLSFFPALVAGPIVRADYFLPQLERNERASNADIWGGLWLIIIGIIKKAVIADYIAQYNDLVFDEPSLYTGVQALMGVLGYTMQIYCDFSGYSDMAIGLALLMGFHLGINFDSPYQSRNLTEFWRRWHISLSSWLRDYVYIPLGGNRRGVFRTYLNNFLTMLIGGLWHGAAWKFIFWGAMHGVGLAIHKACRPVLSRIPDNFLTIFIGWSITFVYVSLLWVFFRASDFATSVLIIENIFRDFNPAQIPQFFEARTEWCVMMIILIICHFLPQQWADVLQSLFIRMNWVLKLIIFLLTVQLVVEFMSEEVAPFIYFQF</sequence>
<accession>A0AC61RH79</accession>
<protein>
    <submittedName>
        <fullName evidence="1">MBOAT family protein</fullName>
    </submittedName>
</protein>